<dbReference type="KEGG" id="cok:COCCU_09615"/>
<dbReference type="EC" id="2.1.2.10" evidence="2 7"/>
<evidence type="ECO:0000256" key="4">
    <source>
        <dbReference type="ARBA" id="ARBA00022679"/>
    </source>
</evidence>
<dbReference type="Pfam" id="PF01571">
    <property type="entry name" value="GCV_T"/>
    <property type="match status" value="1"/>
</dbReference>
<dbReference type="InterPro" id="IPR006223">
    <property type="entry name" value="GcvT"/>
</dbReference>
<evidence type="ECO:0000256" key="1">
    <source>
        <dbReference type="ARBA" id="ARBA00008609"/>
    </source>
</evidence>
<feature type="binding site" evidence="8">
    <location>
        <position position="204"/>
    </location>
    <ligand>
        <name>substrate</name>
    </ligand>
</feature>
<sequence length="370" mass="39507">MTEHTLRESPLHAEHENLGASFTAFGPWNMPLKYDSELAEHKAVREAAGLFDLSHMGEVRVTGPEAGAFLDHALISQLSSIAIGRAKYSMIVNEQGGIIDDLITYRLGENEFLVVPNAGNTTAVVAALQERAEGFDVVVGDESLVTALIAVQGPKSLEILLSLTAEEDVEDVREAKYYSAVQANIAGVDMLVARTGYTGEDGFELYISNTEAPALWNKLLDAGAGQGLLPCGLAARDSLRLEAGMPLYGNELSLDLTPKDAGLGVLIGKKKESFFGKEALDAQAEPARVLVGLSSEGRRAARSGAQLFDAAGTEVGQITSGQPSPTLGYPVALAYVDREFGETGTALEADIRGKRYPFTVVDTPFYKRAQ</sequence>
<dbReference type="InterPro" id="IPR027266">
    <property type="entry name" value="TrmE/GcvT-like"/>
</dbReference>
<dbReference type="Gene3D" id="4.10.1250.10">
    <property type="entry name" value="Aminomethyltransferase fragment"/>
    <property type="match status" value="1"/>
</dbReference>
<dbReference type="GO" id="GO:0032259">
    <property type="term" value="P:methylation"/>
    <property type="evidence" value="ECO:0007669"/>
    <property type="project" value="UniProtKB-KW"/>
</dbReference>
<feature type="domain" description="GCVT N-terminal" evidence="9">
    <location>
        <begin position="11"/>
        <end position="271"/>
    </location>
</feature>
<dbReference type="SUPFAM" id="SSF101790">
    <property type="entry name" value="Aminomethyltransferase beta-barrel domain"/>
    <property type="match status" value="1"/>
</dbReference>
<dbReference type="Gene3D" id="3.30.1360.120">
    <property type="entry name" value="Probable tRNA modification gtpase trme, domain 1"/>
    <property type="match status" value="1"/>
</dbReference>
<evidence type="ECO:0000256" key="7">
    <source>
        <dbReference type="HAMAP-Rule" id="MF_00259"/>
    </source>
</evidence>
<evidence type="ECO:0000256" key="6">
    <source>
        <dbReference type="ARBA" id="ARBA00047665"/>
    </source>
</evidence>
<keyword evidence="11" id="KW-0489">Methyltransferase</keyword>
<dbReference type="Pfam" id="PF08669">
    <property type="entry name" value="GCV_T_C"/>
    <property type="match status" value="1"/>
</dbReference>
<evidence type="ECO:0000313" key="12">
    <source>
        <dbReference type="Proteomes" id="UP000424462"/>
    </source>
</evidence>
<dbReference type="RefSeq" id="WP_156231284.1">
    <property type="nucleotide sequence ID" value="NZ_CP046455.1"/>
</dbReference>
<dbReference type="Gene3D" id="3.30.70.1400">
    <property type="entry name" value="Aminomethyltransferase beta-barrel domains"/>
    <property type="match status" value="1"/>
</dbReference>
<dbReference type="PANTHER" id="PTHR43757">
    <property type="entry name" value="AMINOMETHYLTRANSFERASE"/>
    <property type="match status" value="1"/>
</dbReference>
<comment type="function">
    <text evidence="7">The glycine cleavage system catalyzes the degradation of glycine.</text>
</comment>
<dbReference type="InterPro" id="IPR022903">
    <property type="entry name" value="GcvT_bac"/>
</dbReference>
<evidence type="ECO:0000256" key="2">
    <source>
        <dbReference type="ARBA" id="ARBA00012616"/>
    </source>
</evidence>
<dbReference type="GO" id="GO:0004047">
    <property type="term" value="F:aminomethyltransferase activity"/>
    <property type="evidence" value="ECO:0007669"/>
    <property type="project" value="UniProtKB-UniRule"/>
</dbReference>
<keyword evidence="3 7" id="KW-0032">Aminotransferase</keyword>
<dbReference type="SUPFAM" id="SSF103025">
    <property type="entry name" value="Folate-binding domain"/>
    <property type="match status" value="1"/>
</dbReference>
<feature type="domain" description="Aminomethyltransferase C-terminal" evidence="10">
    <location>
        <begin position="288"/>
        <end position="367"/>
    </location>
</feature>
<dbReference type="InterPro" id="IPR013977">
    <property type="entry name" value="GcvT_C"/>
</dbReference>
<dbReference type="Proteomes" id="UP000424462">
    <property type="component" value="Chromosome"/>
</dbReference>
<dbReference type="GO" id="GO:0005960">
    <property type="term" value="C:glycine cleavage complex"/>
    <property type="evidence" value="ECO:0007669"/>
    <property type="project" value="InterPro"/>
</dbReference>
<dbReference type="HAMAP" id="MF_00259">
    <property type="entry name" value="GcvT"/>
    <property type="match status" value="1"/>
</dbReference>
<dbReference type="PIRSF" id="PIRSF006487">
    <property type="entry name" value="GcvT"/>
    <property type="match status" value="1"/>
</dbReference>
<organism evidence="11 12">
    <name type="scientific">Corynebacterium occultum</name>
    <dbReference type="NCBI Taxonomy" id="2675219"/>
    <lineage>
        <taxon>Bacteria</taxon>
        <taxon>Bacillati</taxon>
        <taxon>Actinomycetota</taxon>
        <taxon>Actinomycetes</taxon>
        <taxon>Mycobacteriales</taxon>
        <taxon>Corynebacteriaceae</taxon>
        <taxon>Corynebacterium</taxon>
    </lineage>
</organism>
<dbReference type="EMBL" id="CP046455">
    <property type="protein sequence ID" value="QGU07847.1"/>
    <property type="molecule type" value="Genomic_DNA"/>
</dbReference>
<dbReference type="AlphaFoldDB" id="A0A6B8W7E7"/>
<dbReference type="GO" id="GO:0019464">
    <property type="term" value="P:glycine decarboxylation via glycine cleavage system"/>
    <property type="evidence" value="ECO:0007669"/>
    <property type="project" value="UniProtKB-UniRule"/>
</dbReference>
<comment type="catalytic activity">
    <reaction evidence="6 7">
        <text>N(6)-[(R)-S(8)-aminomethyldihydrolipoyl]-L-lysyl-[protein] + (6S)-5,6,7,8-tetrahydrofolate = N(6)-[(R)-dihydrolipoyl]-L-lysyl-[protein] + (6R)-5,10-methylene-5,6,7,8-tetrahydrofolate + NH4(+)</text>
        <dbReference type="Rhea" id="RHEA:16945"/>
        <dbReference type="Rhea" id="RHEA-COMP:10475"/>
        <dbReference type="Rhea" id="RHEA-COMP:10492"/>
        <dbReference type="ChEBI" id="CHEBI:15636"/>
        <dbReference type="ChEBI" id="CHEBI:28938"/>
        <dbReference type="ChEBI" id="CHEBI:57453"/>
        <dbReference type="ChEBI" id="CHEBI:83100"/>
        <dbReference type="ChEBI" id="CHEBI:83143"/>
        <dbReference type="EC" id="2.1.2.10"/>
    </reaction>
</comment>
<dbReference type="GO" id="GO:0005829">
    <property type="term" value="C:cytosol"/>
    <property type="evidence" value="ECO:0007669"/>
    <property type="project" value="TreeGrafter"/>
</dbReference>
<evidence type="ECO:0000256" key="3">
    <source>
        <dbReference type="ARBA" id="ARBA00022576"/>
    </source>
</evidence>
<dbReference type="NCBIfam" id="TIGR00528">
    <property type="entry name" value="gcvT"/>
    <property type="match status" value="1"/>
</dbReference>
<evidence type="ECO:0000313" key="11">
    <source>
        <dbReference type="EMBL" id="QGU07847.1"/>
    </source>
</evidence>
<evidence type="ECO:0000259" key="9">
    <source>
        <dbReference type="Pfam" id="PF01571"/>
    </source>
</evidence>
<dbReference type="FunFam" id="2.40.30.110:FF:000003">
    <property type="entry name" value="Aminomethyltransferase"/>
    <property type="match status" value="1"/>
</dbReference>
<comment type="similarity">
    <text evidence="1 7">Belongs to the GcvT family.</text>
</comment>
<protein>
    <recommendedName>
        <fullName evidence="2 7">Aminomethyltransferase</fullName>
        <ecNumber evidence="2 7">2.1.2.10</ecNumber>
    </recommendedName>
    <alternativeName>
        <fullName evidence="5 7">Glycine cleavage system T protein</fullName>
    </alternativeName>
</protein>
<keyword evidence="12" id="KW-1185">Reference proteome</keyword>
<accession>A0A6B8W7E7</accession>
<dbReference type="NCBIfam" id="NF001567">
    <property type="entry name" value="PRK00389.1"/>
    <property type="match status" value="1"/>
</dbReference>
<evidence type="ECO:0000256" key="5">
    <source>
        <dbReference type="ARBA" id="ARBA00031395"/>
    </source>
</evidence>
<reference evidence="11 12" key="1">
    <citation type="submission" date="2019-11" db="EMBL/GenBank/DDBJ databases">
        <title>Complete genome sequence of Corynebacterium kalinowskii 1959, a novel Corynebacterium species isolated from soil of a small paddock in Vilsendorf, Germany.</title>
        <authorList>
            <person name="Schaffert L."/>
            <person name="Ruwe M."/>
            <person name="Milse J."/>
            <person name="Hanuschka K."/>
            <person name="Ortseifen V."/>
            <person name="Droste J."/>
            <person name="Brandt D."/>
            <person name="Schlueter L."/>
            <person name="Kutter Y."/>
            <person name="Vinke S."/>
            <person name="Viehoefer P."/>
            <person name="Jacob L."/>
            <person name="Luebke N.-C."/>
            <person name="Schulte-Berndt E."/>
            <person name="Hain C."/>
            <person name="Linder M."/>
            <person name="Schmidt P."/>
            <person name="Wollenschlaeger L."/>
            <person name="Luttermann T."/>
            <person name="Thieme E."/>
            <person name="Hassa J."/>
            <person name="Haak M."/>
            <person name="Wittchen M."/>
            <person name="Mentz A."/>
            <person name="Persicke M."/>
            <person name="Busche T."/>
            <person name="Ruckert C."/>
        </authorList>
    </citation>
    <scope>NUCLEOTIDE SEQUENCE [LARGE SCALE GENOMIC DNA]</scope>
    <source>
        <strain evidence="11 12">2039</strain>
    </source>
</reference>
<evidence type="ECO:0000259" key="10">
    <source>
        <dbReference type="Pfam" id="PF08669"/>
    </source>
</evidence>
<gene>
    <name evidence="7 11" type="primary">gcvT</name>
    <name evidence="11" type="ORF">COCCU_09615</name>
</gene>
<dbReference type="GO" id="GO:0008483">
    <property type="term" value="F:transaminase activity"/>
    <property type="evidence" value="ECO:0007669"/>
    <property type="project" value="UniProtKB-KW"/>
</dbReference>
<dbReference type="GO" id="GO:0008168">
    <property type="term" value="F:methyltransferase activity"/>
    <property type="evidence" value="ECO:0007669"/>
    <property type="project" value="UniProtKB-KW"/>
</dbReference>
<dbReference type="Gene3D" id="2.40.30.110">
    <property type="entry name" value="Aminomethyltransferase beta-barrel domains"/>
    <property type="match status" value="1"/>
</dbReference>
<keyword evidence="4 7" id="KW-0808">Transferase</keyword>
<dbReference type="InterPro" id="IPR029043">
    <property type="entry name" value="GcvT/YgfZ_C"/>
</dbReference>
<dbReference type="FunFam" id="3.30.70.1400:FF:000001">
    <property type="entry name" value="Aminomethyltransferase"/>
    <property type="match status" value="1"/>
</dbReference>
<dbReference type="InterPro" id="IPR028896">
    <property type="entry name" value="GcvT/YgfZ/DmdA"/>
</dbReference>
<comment type="subunit">
    <text evidence="7">The glycine cleavage system is composed of four proteins: P, T, L and H.</text>
</comment>
<evidence type="ECO:0000256" key="8">
    <source>
        <dbReference type="PIRSR" id="PIRSR006487-1"/>
    </source>
</evidence>
<proteinExistence type="inferred from homology"/>
<name>A0A6B8W7E7_9CORY</name>
<dbReference type="PANTHER" id="PTHR43757:SF2">
    <property type="entry name" value="AMINOMETHYLTRANSFERASE, MITOCHONDRIAL"/>
    <property type="match status" value="1"/>
</dbReference>
<dbReference type="InterPro" id="IPR006222">
    <property type="entry name" value="GCVT_N"/>
</dbReference>